<gene>
    <name evidence="9" type="ORF">KC207_15565</name>
</gene>
<evidence type="ECO:0000256" key="2">
    <source>
        <dbReference type="ARBA" id="ARBA00022475"/>
    </source>
</evidence>
<feature type="transmembrane region" description="Helical" evidence="7">
    <location>
        <begin position="497"/>
        <end position="526"/>
    </location>
</feature>
<keyword evidence="5 7" id="KW-0472">Membrane</keyword>
<dbReference type="InterPro" id="IPR038766">
    <property type="entry name" value="Membrane_comp_ABC_pdt"/>
</dbReference>
<proteinExistence type="predicted"/>
<feature type="region of interest" description="Disordered" evidence="6">
    <location>
        <begin position="95"/>
        <end position="121"/>
    </location>
</feature>
<feature type="domain" description="ABC3 transporter permease C-terminal" evidence="8">
    <location>
        <begin position="826"/>
        <end position="950"/>
    </location>
</feature>
<dbReference type="PANTHER" id="PTHR30287:SF1">
    <property type="entry name" value="INNER MEMBRANE PROTEIN"/>
    <property type="match status" value="1"/>
</dbReference>
<dbReference type="Pfam" id="PF02687">
    <property type="entry name" value="FtsX"/>
    <property type="match status" value="2"/>
</dbReference>
<evidence type="ECO:0000256" key="7">
    <source>
        <dbReference type="SAM" id="Phobius"/>
    </source>
</evidence>
<dbReference type="EMBL" id="JAGSNF010000023">
    <property type="protein sequence ID" value="MBR7744715.1"/>
    <property type="molecule type" value="Genomic_DNA"/>
</dbReference>
<keyword evidence="10" id="KW-1185">Reference proteome</keyword>
<evidence type="ECO:0000256" key="4">
    <source>
        <dbReference type="ARBA" id="ARBA00022989"/>
    </source>
</evidence>
<keyword evidence="4 7" id="KW-1133">Transmembrane helix</keyword>
<feature type="transmembrane region" description="Helical" evidence="7">
    <location>
        <begin position="411"/>
        <end position="432"/>
    </location>
</feature>
<protein>
    <submittedName>
        <fullName evidence="9">ABC transporter permease</fullName>
    </submittedName>
</protein>
<organism evidence="9 10">
    <name type="scientific">Phycicoccus avicenniae</name>
    <dbReference type="NCBI Taxonomy" id="2828860"/>
    <lineage>
        <taxon>Bacteria</taxon>
        <taxon>Bacillati</taxon>
        <taxon>Actinomycetota</taxon>
        <taxon>Actinomycetes</taxon>
        <taxon>Micrococcales</taxon>
        <taxon>Intrasporangiaceae</taxon>
        <taxon>Phycicoccus</taxon>
    </lineage>
</organism>
<feature type="transmembrane region" description="Helical" evidence="7">
    <location>
        <begin position="869"/>
        <end position="902"/>
    </location>
</feature>
<evidence type="ECO:0000259" key="8">
    <source>
        <dbReference type="Pfam" id="PF02687"/>
    </source>
</evidence>
<evidence type="ECO:0000313" key="9">
    <source>
        <dbReference type="EMBL" id="MBR7744715.1"/>
    </source>
</evidence>
<evidence type="ECO:0000256" key="5">
    <source>
        <dbReference type="ARBA" id="ARBA00023136"/>
    </source>
</evidence>
<dbReference type="RefSeq" id="WP_211604241.1">
    <property type="nucleotide sequence ID" value="NZ_JAGSNF010000023.1"/>
</dbReference>
<feature type="transmembrane region" description="Helical" evidence="7">
    <location>
        <begin position="547"/>
        <end position="568"/>
    </location>
</feature>
<feature type="transmembrane region" description="Helical" evidence="7">
    <location>
        <begin position="822"/>
        <end position="848"/>
    </location>
</feature>
<dbReference type="Proteomes" id="UP000677016">
    <property type="component" value="Unassembled WGS sequence"/>
</dbReference>
<feature type="region of interest" description="Disordered" evidence="6">
    <location>
        <begin position="1"/>
        <end position="24"/>
    </location>
</feature>
<evidence type="ECO:0000256" key="3">
    <source>
        <dbReference type="ARBA" id="ARBA00022692"/>
    </source>
</evidence>
<dbReference type="AlphaFoldDB" id="A0A941DAH7"/>
<keyword evidence="2" id="KW-1003">Cell membrane</keyword>
<accession>A0A941DAH7</accession>
<feature type="transmembrane region" description="Helical" evidence="7">
    <location>
        <begin position="368"/>
        <end position="391"/>
    </location>
</feature>
<feature type="transmembrane region" description="Helical" evidence="7">
    <location>
        <begin position="314"/>
        <end position="338"/>
    </location>
</feature>
<evidence type="ECO:0000256" key="6">
    <source>
        <dbReference type="SAM" id="MobiDB-lite"/>
    </source>
</evidence>
<evidence type="ECO:0000256" key="1">
    <source>
        <dbReference type="ARBA" id="ARBA00004651"/>
    </source>
</evidence>
<feature type="transmembrane region" description="Helical" evidence="7">
    <location>
        <begin position="922"/>
        <end position="947"/>
    </location>
</feature>
<comment type="subcellular location">
    <subcellularLocation>
        <location evidence="1">Cell membrane</location>
        <topology evidence="1">Multi-pass membrane protein</topology>
    </subcellularLocation>
</comment>
<feature type="transmembrane region" description="Helical" evidence="7">
    <location>
        <begin position="52"/>
        <end position="74"/>
    </location>
</feature>
<dbReference type="GO" id="GO:0005886">
    <property type="term" value="C:plasma membrane"/>
    <property type="evidence" value="ECO:0007669"/>
    <property type="project" value="UniProtKB-SubCell"/>
</dbReference>
<feature type="transmembrane region" description="Helical" evidence="7">
    <location>
        <begin position="453"/>
        <end position="477"/>
    </location>
</feature>
<name>A0A941DAH7_9MICO</name>
<dbReference type="InterPro" id="IPR003838">
    <property type="entry name" value="ABC3_permease_C"/>
</dbReference>
<comment type="caution">
    <text evidence="9">The sequence shown here is derived from an EMBL/GenBank/DDBJ whole genome shotgun (WGS) entry which is preliminary data.</text>
</comment>
<keyword evidence="3 7" id="KW-0812">Transmembrane</keyword>
<feature type="domain" description="ABC3 transporter permease C-terminal" evidence="8">
    <location>
        <begin position="320"/>
        <end position="439"/>
    </location>
</feature>
<evidence type="ECO:0000313" key="10">
    <source>
        <dbReference type="Proteomes" id="UP000677016"/>
    </source>
</evidence>
<sequence length="958" mass="98277">MSTLTSPRPDLAPGPGTDDEPADASRFARWRSSWAVAMRMARRDVRRYRGRSALVVVMVLLPTLLLSAVVTLAYTEDVSGVEQIPSLMGSGQAVLEGPEPFPLAQGPTPSEGLAGGDDAATPVPGYDAEAGADVNAAAVADLLGRPVVAESGESVRVTLDGRRRSFSTLALDGRAGLGEKLTLTTGRWPEAPASDGPVEALVTPEGERRGLPTSGTFVGSFEGTERTVEVVGTADAATRWDRPGLVTAAPVGERAAGGRWIVTGSMPVLWEDVRALNEYGFQVTSAAVLADPPGEAELAPEVRDQIVANGNRTAMYVGLAGAMLLVTTTLLVGPAFAVNASRQRRTLALTASNGAPTAALRRTVLAQALVLGALSAVVAVGLGVAAAYGIVVFARARSPFSFTGPFDVRPLMLGGVLLCAVASTVVAALVPARRLGRLDIVGVMRGQSVSPRPSLLVLAVGVVTTTVGGLLTLAGTNALPPALASVVQPWVGYSTEYLVVVGAVVLVVGSLLLVPMVLAGVGRLGGRLPTSLRMATRDLARHRARSAPSVAAILAAVAGLTFGLTGLASDTEQAARQYLPSTVPGEVLVDSWGDDTLTTETVASAAGPDVLVTPNETFAGDPGRFSFEPPQDSYRVAFVSVVPEGCTVEETLGWISAGPDTEGCVVAGSESFGSGAVPVLPADELVRRLELSGADAEAVRAGAVVLVGDLSEPVRVAQGTYAVDPAATEPIDPDVETTSDEEVPAVVLPLTKDTSGRALQATMLVPAESSVSSDWPLRTGSWTVRTPDGDPVPESTVETLQERLGDEVGVRQENGFERSDRVVVAILLGVFALLILVVTLTSTALTLAEQQTDQATLAALGATRGTRRVMAAAQAFALAVVGCVLGVAIGIVPGIAISVPLTSGGYDPLAPGGVGTEGSILVVPWVSLLVVGVLVPVVAAALAAAGIRKAPQVTRRTT</sequence>
<reference evidence="9" key="1">
    <citation type="submission" date="2021-04" db="EMBL/GenBank/DDBJ databases">
        <title>Phycicoccus avicenniae sp. nov., a novel endophytic actinomycetes isolated from branch of Avicennia mariana.</title>
        <authorList>
            <person name="Tuo L."/>
        </authorList>
    </citation>
    <scope>NUCLEOTIDE SEQUENCE</scope>
    <source>
        <strain evidence="9">BSK3Z-2</strain>
    </source>
</reference>
<dbReference type="PANTHER" id="PTHR30287">
    <property type="entry name" value="MEMBRANE COMPONENT OF PREDICTED ABC SUPERFAMILY METABOLITE UPTAKE TRANSPORTER"/>
    <property type="match status" value="1"/>
</dbReference>